<sequence>MSETAKPVLSDDHFTRSAGKQLGLYALAALGVLGGLMALLSFAVGGTGGGAGGGAIDSDNNSITITLRQEPPQLDSGRSTDAASFSVLGHVMEGLLSYDRAGQLIPGVAERWEIREDGATFWLRDNALWSDGKPVTADDFVFAWRRVVDPETGSQYAFITYPIKNAEAITNGDLPIQTLGVSAASDRQLEVTFEQATPYFDKLVAFITFLPAREDFFQSTNGRYAADADMLLYNGPYLLTDWVHGASMRWTKNPYYWNDEKGFLDEINVAYITTDVNAKLNLFKDAQIADTDLVAPMLPEAMERRWHIDRFMDGTVFFLEFNHREGRITKNKNFRRAMQLAQDPSELVYKVLKEAAYIPAESLFPSWIQGAGDLFRKQHPPTKHQMDIEKAREHLELARIELGLDAWPPIVLLTGDTPVSTLSAEYYQELFKRNLGLEVRIDLQTFKQRLAKMTSGEFDLVLSGWGPDYDDALTFGDLFSSWNLNNRGRYDSAEMDGYVRIAQSELDPVKRMQAFAEIQRLSYEDIVVLPMYERGWSFVVDPRLDGLIRRTVGPEVDYTYASIKRE</sequence>
<comment type="subcellular location">
    <subcellularLocation>
        <location evidence="1">Cell envelope</location>
    </subcellularLocation>
</comment>
<dbReference type="SUPFAM" id="SSF53850">
    <property type="entry name" value="Periplasmic binding protein-like II"/>
    <property type="match status" value="1"/>
</dbReference>
<keyword evidence="5" id="KW-1133">Transmembrane helix</keyword>
<keyword evidence="4" id="KW-0732">Signal</keyword>
<dbReference type="CDD" id="cd08504">
    <property type="entry name" value="PBP2_OppA"/>
    <property type="match status" value="1"/>
</dbReference>
<proteinExistence type="inferred from homology"/>
<dbReference type="GO" id="GO:0015833">
    <property type="term" value="P:peptide transport"/>
    <property type="evidence" value="ECO:0007669"/>
    <property type="project" value="TreeGrafter"/>
</dbReference>
<comment type="similarity">
    <text evidence="2">Belongs to the bacterial solute-binding protein 5 family.</text>
</comment>
<evidence type="ECO:0000259" key="6">
    <source>
        <dbReference type="Pfam" id="PF00496"/>
    </source>
</evidence>
<dbReference type="GO" id="GO:0030288">
    <property type="term" value="C:outer membrane-bounded periplasmic space"/>
    <property type="evidence" value="ECO:0007669"/>
    <property type="project" value="UniProtKB-ARBA"/>
</dbReference>
<dbReference type="EMBL" id="LIBB01000095">
    <property type="protein sequence ID" value="KRO72144.1"/>
    <property type="molecule type" value="Genomic_DNA"/>
</dbReference>
<name>A0A0R2SGG0_9GAMM</name>
<dbReference type="FunFam" id="3.90.76.10:FF:000001">
    <property type="entry name" value="Oligopeptide ABC transporter substrate-binding protein"/>
    <property type="match status" value="1"/>
</dbReference>
<protein>
    <recommendedName>
        <fullName evidence="6">Solute-binding protein family 5 domain-containing protein</fullName>
    </recommendedName>
</protein>
<dbReference type="Pfam" id="PF00496">
    <property type="entry name" value="SBP_bac_5"/>
    <property type="match status" value="1"/>
</dbReference>
<evidence type="ECO:0000256" key="1">
    <source>
        <dbReference type="ARBA" id="ARBA00004196"/>
    </source>
</evidence>
<dbReference type="PANTHER" id="PTHR30290:SF10">
    <property type="entry name" value="PERIPLASMIC OLIGOPEPTIDE-BINDING PROTEIN-RELATED"/>
    <property type="match status" value="1"/>
</dbReference>
<dbReference type="PANTHER" id="PTHR30290">
    <property type="entry name" value="PERIPLASMIC BINDING COMPONENT OF ABC TRANSPORTER"/>
    <property type="match status" value="1"/>
</dbReference>
<keyword evidence="5" id="KW-0812">Transmembrane</keyword>
<evidence type="ECO:0000256" key="3">
    <source>
        <dbReference type="ARBA" id="ARBA00022448"/>
    </source>
</evidence>
<evidence type="ECO:0000313" key="7">
    <source>
        <dbReference type="EMBL" id="KRO72144.1"/>
    </source>
</evidence>
<feature type="domain" description="Solute-binding protein family 5" evidence="6">
    <location>
        <begin position="104"/>
        <end position="481"/>
    </location>
</feature>
<keyword evidence="3" id="KW-0813">Transport</keyword>
<gene>
    <name evidence="7" type="ORF">ABR69_10765</name>
</gene>
<dbReference type="GO" id="GO:0043190">
    <property type="term" value="C:ATP-binding cassette (ABC) transporter complex"/>
    <property type="evidence" value="ECO:0007669"/>
    <property type="project" value="InterPro"/>
</dbReference>
<dbReference type="InterPro" id="IPR030678">
    <property type="entry name" value="Peptide/Ni-bd"/>
</dbReference>
<feature type="transmembrane region" description="Helical" evidence="5">
    <location>
        <begin position="22"/>
        <end position="44"/>
    </location>
</feature>
<dbReference type="Gene3D" id="3.40.190.10">
    <property type="entry name" value="Periplasmic binding protein-like II"/>
    <property type="match status" value="1"/>
</dbReference>
<dbReference type="InterPro" id="IPR000914">
    <property type="entry name" value="SBP_5_dom"/>
</dbReference>
<evidence type="ECO:0000256" key="4">
    <source>
        <dbReference type="ARBA" id="ARBA00022729"/>
    </source>
</evidence>
<dbReference type="Gene3D" id="3.10.105.10">
    <property type="entry name" value="Dipeptide-binding Protein, Domain 3"/>
    <property type="match status" value="1"/>
</dbReference>
<dbReference type="GO" id="GO:1904680">
    <property type="term" value="F:peptide transmembrane transporter activity"/>
    <property type="evidence" value="ECO:0007669"/>
    <property type="project" value="TreeGrafter"/>
</dbReference>
<dbReference type="Gene3D" id="3.90.76.10">
    <property type="entry name" value="Dipeptide-binding Protein, Domain 1"/>
    <property type="match status" value="1"/>
</dbReference>
<comment type="caution">
    <text evidence="7">The sequence shown here is derived from an EMBL/GenBank/DDBJ whole genome shotgun (WGS) entry which is preliminary data.</text>
</comment>
<dbReference type="InterPro" id="IPR039424">
    <property type="entry name" value="SBP_5"/>
</dbReference>
<reference evidence="7 8" key="1">
    <citation type="submission" date="2015-10" db="EMBL/GenBank/DDBJ databases">
        <title>Metagenome-Assembled Genomes uncover a global brackish microbiome.</title>
        <authorList>
            <person name="Hugerth L.W."/>
            <person name="Larsson J."/>
            <person name="Alneberg J."/>
            <person name="Lindh M.V."/>
            <person name="Legrand C."/>
            <person name="Pinhassi J."/>
            <person name="Andersson A.F."/>
        </authorList>
    </citation>
    <scope>NUCLEOTIDE SEQUENCE [LARGE SCALE GENOMIC DNA]</scope>
    <source>
        <strain evidence="7">BACL4 MAG-120507-bin80</strain>
    </source>
</reference>
<evidence type="ECO:0000256" key="2">
    <source>
        <dbReference type="ARBA" id="ARBA00005695"/>
    </source>
</evidence>
<organism evidence="7 8">
    <name type="scientific">OM182 bacterium BACL3 MAG-120507-bin80</name>
    <dbReference type="NCBI Taxonomy" id="1655577"/>
    <lineage>
        <taxon>Bacteria</taxon>
        <taxon>Pseudomonadati</taxon>
        <taxon>Pseudomonadota</taxon>
        <taxon>Gammaproteobacteria</taxon>
        <taxon>OMG group</taxon>
        <taxon>OM182 clade</taxon>
    </lineage>
</organism>
<evidence type="ECO:0000256" key="5">
    <source>
        <dbReference type="SAM" id="Phobius"/>
    </source>
</evidence>
<dbReference type="PIRSF" id="PIRSF002741">
    <property type="entry name" value="MppA"/>
    <property type="match status" value="1"/>
</dbReference>
<evidence type="ECO:0000313" key="8">
    <source>
        <dbReference type="Proteomes" id="UP000051934"/>
    </source>
</evidence>
<dbReference type="AlphaFoldDB" id="A0A0R2SGG0"/>
<accession>A0A0R2SGG0</accession>
<keyword evidence="5" id="KW-0472">Membrane</keyword>
<dbReference type="Proteomes" id="UP000051934">
    <property type="component" value="Unassembled WGS sequence"/>
</dbReference>